<evidence type="ECO:0000259" key="1">
    <source>
        <dbReference type="Pfam" id="PF13524"/>
    </source>
</evidence>
<organism evidence="2 3">
    <name type="scientific">Propylenella binzhouense</name>
    <dbReference type="NCBI Taxonomy" id="2555902"/>
    <lineage>
        <taxon>Bacteria</taxon>
        <taxon>Pseudomonadati</taxon>
        <taxon>Pseudomonadota</taxon>
        <taxon>Alphaproteobacteria</taxon>
        <taxon>Hyphomicrobiales</taxon>
        <taxon>Propylenellaceae</taxon>
        <taxon>Propylenella</taxon>
    </lineage>
</organism>
<evidence type="ECO:0000313" key="3">
    <source>
        <dbReference type="Proteomes" id="UP000773614"/>
    </source>
</evidence>
<dbReference type="RefSeq" id="WP_161141698.1">
    <property type="nucleotide sequence ID" value="NZ_SPKJ01000070.1"/>
</dbReference>
<name>A0A964T6L0_9HYPH</name>
<evidence type="ECO:0000313" key="2">
    <source>
        <dbReference type="EMBL" id="MYZ49359.1"/>
    </source>
</evidence>
<protein>
    <submittedName>
        <fullName evidence="2">Glycosyltransferase</fullName>
    </submittedName>
</protein>
<feature type="domain" description="Spore protein YkvP/CgeB glycosyl transferase-like" evidence="1">
    <location>
        <begin position="200"/>
        <end position="345"/>
    </location>
</feature>
<gene>
    <name evidence="2" type="ORF">E4O86_16740</name>
</gene>
<sequence>MADLVFIGLSITSSWGNGHATTYRGLVKNLARRGHRVTFFERDVPWYAENRDLPNPPYCRTVLYRSLAELEQLGRAAISAADAVIVGSYVPEGVAVGEWAIATASGPVAFYDIDTPVTLAKLDRGDGEYLTPDLVRRYDLYLSFTGGPTLERLRELGSPRPAALYCAVDPDVHMPLPVPRRWRLGYLGTYSPDRQPALEALLVEPARLMPRDAFVVAGPQYPRDLAWPANVQHIPHLAPTEHARFYCGQDFTLNITRADMRAAGYSPSVRLFEAAACGVPIVSDWWQGLDTIFAIGSEILVAGSAEEMAEILARTSDDERRQIARAARTRVLNEHTACHRARELEALIRTALETESRSRRPAAMAR</sequence>
<dbReference type="OrthoDB" id="9774625at2"/>
<proteinExistence type="predicted"/>
<reference evidence="2" key="1">
    <citation type="submission" date="2019-03" db="EMBL/GenBank/DDBJ databases">
        <title>Afifella sp. nov., isolated from activated sludge.</title>
        <authorList>
            <person name="Li Q."/>
            <person name="Liu Y."/>
        </authorList>
    </citation>
    <scope>NUCLEOTIDE SEQUENCE</scope>
    <source>
        <strain evidence="2">L72</strain>
    </source>
</reference>
<dbReference type="Proteomes" id="UP000773614">
    <property type="component" value="Unassembled WGS sequence"/>
</dbReference>
<comment type="caution">
    <text evidence="2">The sequence shown here is derived from an EMBL/GenBank/DDBJ whole genome shotgun (WGS) entry which is preliminary data.</text>
</comment>
<dbReference type="AlphaFoldDB" id="A0A964T6L0"/>
<dbReference type="Gene3D" id="3.40.50.2000">
    <property type="entry name" value="Glycogen Phosphorylase B"/>
    <property type="match status" value="1"/>
</dbReference>
<dbReference type="InterPro" id="IPR055259">
    <property type="entry name" value="YkvP/CgeB_Glyco_trans-like"/>
</dbReference>
<keyword evidence="3" id="KW-1185">Reference proteome</keyword>
<dbReference type="EMBL" id="SPKJ01000070">
    <property type="protein sequence ID" value="MYZ49359.1"/>
    <property type="molecule type" value="Genomic_DNA"/>
</dbReference>
<dbReference type="SUPFAM" id="SSF53756">
    <property type="entry name" value="UDP-Glycosyltransferase/glycogen phosphorylase"/>
    <property type="match status" value="1"/>
</dbReference>
<accession>A0A964T6L0</accession>
<dbReference type="Pfam" id="PF13524">
    <property type="entry name" value="Glyco_trans_1_2"/>
    <property type="match status" value="1"/>
</dbReference>